<feature type="chain" id="PRO_5029716692" evidence="1">
    <location>
        <begin position="26"/>
        <end position="109"/>
    </location>
</feature>
<protein>
    <submittedName>
        <fullName evidence="2">Uncharacterized protein</fullName>
    </submittedName>
</protein>
<dbReference type="Proteomes" id="UP000002358">
    <property type="component" value="Chromosome 3"/>
</dbReference>
<dbReference type="AlphaFoldDB" id="A0A7M7QA25"/>
<dbReference type="InParanoid" id="A0A7M7QA25"/>
<evidence type="ECO:0000256" key="1">
    <source>
        <dbReference type="SAM" id="SignalP"/>
    </source>
</evidence>
<sequence>MSIAIKGLLLSLGVMLLVTGQLCWAYRLPYSCSDEKKHHLPYRVDVLTPVEPAPLGPHPSPPPPLNDCDEDVYDNYKHHSRVYEHVADQYKEPRPGYLQKYVLYNEEQC</sequence>
<name>A0A7M7QA25_NASVI</name>
<keyword evidence="3" id="KW-1185">Reference proteome</keyword>
<dbReference type="KEGG" id="nvi:116416785"/>
<dbReference type="RefSeq" id="XP_031782298.1">
    <property type="nucleotide sequence ID" value="XM_031926438.2"/>
</dbReference>
<evidence type="ECO:0000313" key="3">
    <source>
        <dbReference type="Proteomes" id="UP000002358"/>
    </source>
</evidence>
<organism evidence="2 3">
    <name type="scientific">Nasonia vitripennis</name>
    <name type="common">Parasitic wasp</name>
    <dbReference type="NCBI Taxonomy" id="7425"/>
    <lineage>
        <taxon>Eukaryota</taxon>
        <taxon>Metazoa</taxon>
        <taxon>Ecdysozoa</taxon>
        <taxon>Arthropoda</taxon>
        <taxon>Hexapoda</taxon>
        <taxon>Insecta</taxon>
        <taxon>Pterygota</taxon>
        <taxon>Neoptera</taxon>
        <taxon>Endopterygota</taxon>
        <taxon>Hymenoptera</taxon>
        <taxon>Apocrita</taxon>
        <taxon>Proctotrupomorpha</taxon>
        <taxon>Chalcidoidea</taxon>
        <taxon>Pteromalidae</taxon>
        <taxon>Pteromalinae</taxon>
        <taxon>Nasonia</taxon>
    </lineage>
</organism>
<dbReference type="GeneID" id="116416785"/>
<feature type="signal peptide" evidence="1">
    <location>
        <begin position="1"/>
        <end position="25"/>
    </location>
</feature>
<proteinExistence type="predicted"/>
<dbReference type="EnsemblMetazoa" id="XM_031926438">
    <property type="protein sequence ID" value="XP_031782298"/>
    <property type="gene ID" value="LOC116416785"/>
</dbReference>
<reference evidence="2" key="1">
    <citation type="submission" date="2021-01" db="UniProtKB">
        <authorList>
            <consortium name="EnsemblMetazoa"/>
        </authorList>
    </citation>
    <scope>IDENTIFICATION</scope>
</reference>
<evidence type="ECO:0000313" key="2">
    <source>
        <dbReference type="EnsemblMetazoa" id="XP_031782298"/>
    </source>
</evidence>
<keyword evidence="1" id="KW-0732">Signal</keyword>
<accession>A0A7M7QA25</accession>